<keyword evidence="2" id="KW-1185">Reference proteome</keyword>
<organism evidence="2">
    <name type="scientific">Laccaria bicolor (strain S238N-H82 / ATCC MYA-4686)</name>
    <name type="common">Bicoloured deceiver</name>
    <name type="synonym">Laccaria laccata var. bicolor</name>
    <dbReference type="NCBI Taxonomy" id="486041"/>
    <lineage>
        <taxon>Eukaryota</taxon>
        <taxon>Fungi</taxon>
        <taxon>Dikarya</taxon>
        <taxon>Basidiomycota</taxon>
        <taxon>Agaricomycotina</taxon>
        <taxon>Agaricomycetes</taxon>
        <taxon>Agaricomycetidae</taxon>
        <taxon>Agaricales</taxon>
        <taxon>Agaricineae</taxon>
        <taxon>Hydnangiaceae</taxon>
        <taxon>Laccaria</taxon>
    </lineage>
</organism>
<accession>B0D9U1</accession>
<dbReference type="GeneID" id="6076537"/>
<dbReference type="HOGENOM" id="CLU_2333949_0_0_1"/>
<dbReference type="Proteomes" id="UP000001194">
    <property type="component" value="Unassembled WGS sequence"/>
</dbReference>
<sequence length="98" mass="10717">MDWNDMLSGMNSVQSTPFYPPHGAHFPFASAATSTLWESTSHLGIVIPLPLRQHDRRYRPPGPSCAALSTSPRSDILLVISGIFFGGWNSGEAGRTWC</sequence>
<protein>
    <submittedName>
        <fullName evidence="1">Predicted protein</fullName>
    </submittedName>
</protein>
<evidence type="ECO:0000313" key="2">
    <source>
        <dbReference type="Proteomes" id="UP000001194"/>
    </source>
</evidence>
<dbReference type="EMBL" id="DS547101">
    <property type="protein sequence ID" value="EDR08408.1"/>
    <property type="molecule type" value="Genomic_DNA"/>
</dbReference>
<dbReference type="AlphaFoldDB" id="B0D9U1"/>
<name>B0D9U1_LACBS</name>
<dbReference type="InParanoid" id="B0D9U1"/>
<dbReference type="KEGG" id="lbc:LACBIDRAFT_297028"/>
<proteinExistence type="predicted"/>
<dbReference type="RefSeq" id="XP_001880633.1">
    <property type="nucleotide sequence ID" value="XM_001880598.1"/>
</dbReference>
<evidence type="ECO:0000313" key="1">
    <source>
        <dbReference type="EMBL" id="EDR08408.1"/>
    </source>
</evidence>
<reference evidence="1 2" key="1">
    <citation type="journal article" date="2008" name="Nature">
        <title>The genome of Laccaria bicolor provides insights into mycorrhizal symbiosis.</title>
        <authorList>
            <person name="Martin F."/>
            <person name="Aerts A."/>
            <person name="Ahren D."/>
            <person name="Brun A."/>
            <person name="Danchin E.G.J."/>
            <person name="Duchaussoy F."/>
            <person name="Gibon J."/>
            <person name="Kohler A."/>
            <person name="Lindquist E."/>
            <person name="Pereda V."/>
            <person name="Salamov A."/>
            <person name="Shapiro H.J."/>
            <person name="Wuyts J."/>
            <person name="Blaudez D."/>
            <person name="Buee M."/>
            <person name="Brokstein P."/>
            <person name="Canbaeck B."/>
            <person name="Cohen D."/>
            <person name="Courty P.E."/>
            <person name="Coutinho P.M."/>
            <person name="Delaruelle C."/>
            <person name="Detter J.C."/>
            <person name="Deveau A."/>
            <person name="DiFazio S."/>
            <person name="Duplessis S."/>
            <person name="Fraissinet-Tachet L."/>
            <person name="Lucic E."/>
            <person name="Frey-Klett P."/>
            <person name="Fourrey C."/>
            <person name="Feussner I."/>
            <person name="Gay G."/>
            <person name="Grimwood J."/>
            <person name="Hoegger P.J."/>
            <person name="Jain P."/>
            <person name="Kilaru S."/>
            <person name="Labbe J."/>
            <person name="Lin Y.C."/>
            <person name="Legue V."/>
            <person name="Le Tacon F."/>
            <person name="Marmeisse R."/>
            <person name="Melayah D."/>
            <person name="Montanini B."/>
            <person name="Muratet M."/>
            <person name="Nehls U."/>
            <person name="Niculita-Hirzel H."/>
            <person name="Oudot-Le Secq M.P."/>
            <person name="Peter M."/>
            <person name="Quesneville H."/>
            <person name="Rajashekar B."/>
            <person name="Reich M."/>
            <person name="Rouhier N."/>
            <person name="Schmutz J."/>
            <person name="Yin T."/>
            <person name="Chalot M."/>
            <person name="Henrissat B."/>
            <person name="Kuees U."/>
            <person name="Lucas S."/>
            <person name="Van de Peer Y."/>
            <person name="Podila G.K."/>
            <person name="Polle A."/>
            <person name="Pukkila P.J."/>
            <person name="Richardson P.M."/>
            <person name="Rouze P."/>
            <person name="Sanders I.R."/>
            <person name="Stajich J.E."/>
            <person name="Tunlid A."/>
            <person name="Tuskan G."/>
            <person name="Grigoriev I.V."/>
        </authorList>
    </citation>
    <scope>NUCLEOTIDE SEQUENCE [LARGE SCALE GENOMIC DNA]</scope>
    <source>
        <strain evidence="2">S238N-H82 / ATCC MYA-4686</strain>
    </source>
</reference>
<gene>
    <name evidence="1" type="ORF">LACBIDRAFT_297028</name>
</gene>